<keyword evidence="1" id="KW-0547">Nucleotide-binding</keyword>
<accession>A0A848C396</accession>
<dbReference type="EMBL" id="JABAFG010000018">
    <property type="protein sequence ID" value="NME29013.1"/>
    <property type="molecule type" value="Genomic_DNA"/>
</dbReference>
<sequence length="625" mass="71022">MNILTVEGVAKSYGTRVLFDDVTFSIDGGQKLGLIGLNGAGKTTLLKIIAGLAEADTGEIWRNPKARIHYLPQEPQFQPGRSVLESVLDGDLPVMDVLRRYEAAVEEDDDEAVLKLTGEMDEKQAWELEQHAKVVLQKLGISDLSQSVDTLSGGQRKRLGLARALILPCDLLIMDEPTNHLDDRTICWLEDYLHDSKSALLLSTHDRYFLDRVAGSMLELDRGKVYTYSGNYAAYLEQRQARLEREESEAAKRRNLIRRETAWIRRGAQARSTKQKARRDRYEALCAMENGKPIDNVEIFDTSVRLGKTIIDMDDVAFSYPGKAPLFSHVTYHVVKHDRIGIIGENGVGKSTLLRVIAGQLPPVSGTITIGQTVRFGFFTQQLPEFDESQRVIDYVQEHGHYVVNQFGEHISASRLLEQFLFTEDMQYTYIYKLSGGERRRLYLLRLLMDQPNVLLLDEPTNDLDIPTLTVLEQYLDTYQGVVLVVSHDRYFLDRVADKLFVLKDGTWSRYYGDYSEYLEEMLRQKEPKKDALSRDSGDSRGKEAPPEPAPVRKGLTSRQEQELEQITQDLPRYEGLLKGLNAAIAAAGSDYETVESLLKEQEETKAKVDELTERWCELEELKES</sequence>
<dbReference type="Pfam" id="PF12848">
    <property type="entry name" value="ABC_tran_Xtn"/>
    <property type="match status" value="1"/>
</dbReference>
<evidence type="ECO:0000313" key="6">
    <source>
        <dbReference type="Proteomes" id="UP000591071"/>
    </source>
</evidence>
<name>A0A848C396_9FIRM</name>
<dbReference type="Proteomes" id="UP000591071">
    <property type="component" value="Unassembled WGS sequence"/>
</dbReference>
<dbReference type="GO" id="GO:0016887">
    <property type="term" value="F:ATP hydrolysis activity"/>
    <property type="evidence" value="ECO:0007669"/>
    <property type="project" value="InterPro"/>
</dbReference>
<dbReference type="SUPFAM" id="SSF52540">
    <property type="entry name" value="P-loop containing nucleoside triphosphate hydrolases"/>
    <property type="match status" value="2"/>
</dbReference>
<dbReference type="InterPro" id="IPR032524">
    <property type="entry name" value="ABC_tran_C"/>
</dbReference>
<feature type="domain" description="ABC transporter" evidence="4">
    <location>
        <begin position="4"/>
        <end position="247"/>
    </location>
</feature>
<feature type="domain" description="ABC transporter" evidence="4">
    <location>
        <begin position="311"/>
        <end position="531"/>
    </location>
</feature>
<reference evidence="5 6" key="1">
    <citation type="submission" date="2020-04" db="EMBL/GenBank/DDBJ databases">
        <authorList>
            <person name="Hitch T.C.A."/>
            <person name="Wylensek D."/>
            <person name="Clavel T."/>
        </authorList>
    </citation>
    <scope>NUCLEOTIDE SEQUENCE [LARGE SCALE GENOMIC DNA]</scope>
    <source>
        <strain evidence="5 6">Oil-RF-744-FAT-WT-6-1</strain>
    </source>
</reference>
<dbReference type="CDD" id="cd03221">
    <property type="entry name" value="ABCF_EF-3"/>
    <property type="match status" value="2"/>
</dbReference>
<comment type="caution">
    <text evidence="5">The sequence shown here is derived from an EMBL/GenBank/DDBJ whole genome shotgun (WGS) entry which is preliminary data.</text>
</comment>
<evidence type="ECO:0000313" key="5">
    <source>
        <dbReference type="EMBL" id="NME29013.1"/>
    </source>
</evidence>
<gene>
    <name evidence="5" type="ORF">HF872_10335</name>
</gene>
<dbReference type="InterPro" id="IPR017871">
    <property type="entry name" value="ABC_transporter-like_CS"/>
</dbReference>
<dbReference type="PANTHER" id="PTHR42855:SF1">
    <property type="entry name" value="ABC TRANSPORTER DOMAIN-CONTAINING PROTEIN"/>
    <property type="match status" value="1"/>
</dbReference>
<dbReference type="Pfam" id="PF00005">
    <property type="entry name" value="ABC_tran"/>
    <property type="match status" value="2"/>
</dbReference>
<organism evidence="5 6">
    <name type="scientific">Megasphaera hexanoica</name>
    <dbReference type="NCBI Taxonomy" id="1675036"/>
    <lineage>
        <taxon>Bacteria</taxon>
        <taxon>Bacillati</taxon>
        <taxon>Bacillota</taxon>
        <taxon>Negativicutes</taxon>
        <taxon>Veillonellales</taxon>
        <taxon>Veillonellaceae</taxon>
        <taxon>Megasphaera</taxon>
    </lineage>
</organism>
<dbReference type="Gene3D" id="3.40.50.300">
    <property type="entry name" value="P-loop containing nucleotide triphosphate hydrolases"/>
    <property type="match status" value="2"/>
</dbReference>
<proteinExistence type="predicted"/>
<evidence type="ECO:0000259" key="4">
    <source>
        <dbReference type="PROSITE" id="PS50893"/>
    </source>
</evidence>
<dbReference type="InterPro" id="IPR003439">
    <property type="entry name" value="ABC_transporter-like_ATP-bd"/>
</dbReference>
<dbReference type="InterPro" id="IPR027417">
    <property type="entry name" value="P-loop_NTPase"/>
</dbReference>
<dbReference type="Pfam" id="PF16326">
    <property type="entry name" value="ABC_tran_CTD"/>
    <property type="match status" value="1"/>
</dbReference>
<dbReference type="FunFam" id="3.40.50.300:FF:000011">
    <property type="entry name" value="Putative ABC transporter ATP-binding component"/>
    <property type="match status" value="1"/>
</dbReference>
<dbReference type="InterPro" id="IPR003593">
    <property type="entry name" value="AAA+_ATPase"/>
</dbReference>
<dbReference type="InterPro" id="IPR037118">
    <property type="entry name" value="Val-tRNA_synth_C_sf"/>
</dbReference>
<dbReference type="GO" id="GO:0005524">
    <property type="term" value="F:ATP binding"/>
    <property type="evidence" value="ECO:0007669"/>
    <property type="project" value="UniProtKB-KW"/>
</dbReference>
<dbReference type="PROSITE" id="PS00211">
    <property type="entry name" value="ABC_TRANSPORTER_1"/>
    <property type="match status" value="1"/>
</dbReference>
<dbReference type="GO" id="GO:0003677">
    <property type="term" value="F:DNA binding"/>
    <property type="evidence" value="ECO:0007669"/>
    <property type="project" value="InterPro"/>
</dbReference>
<keyword evidence="2 5" id="KW-0067">ATP-binding</keyword>
<evidence type="ECO:0000256" key="2">
    <source>
        <dbReference type="ARBA" id="ARBA00022840"/>
    </source>
</evidence>
<dbReference type="RefSeq" id="WP_170087912.1">
    <property type="nucleotide sequence ID" value="NZ_JABAFG010000018.1"/>
</dbReference>
<dbReference type="InterPro" id="IPR051309">
    <property type="entry name" value="ABCF_ATPase"/>
</dbReference>
<evidence type="ECO:0000256" key="3">
    <source>
        <dbReference type="SAM" id="MobiDB-lite"/>
    </source>
</evidence>
<dbReference type="InterPro" id="IPR032781">
    <property type="entry name" value="ABC_tran_Xtn"/>
</dbReference>
<dbReference type="SMART" id="SM00382">
    <property type="entry name" value="AAA"/>
    <property type="match status" value="2"/>
</dbReference>
<feature type="compositionally biased region" description="Basic and acidic residues" evidence="3">
    <location>
        <begin position="526"/>
        <end position="546"/>
    </location>
</feature>
<feature type="region of interest" description="Disordered" evidence="3">
    <location>
        <begin position="526"/>
        <end position="567"/>
    </location>
</feature>
<dbReference type="AlphaFoldDB" id="A0A848C396"/>
<dbReference type="PANTHER" id="PTHR42855">
    <property type="entry name" value="ABC TRANSPORTER ATP-BINDING SUBUNIT"/>
    <property type="match status" value="1"/>
</dbReference>
<protein>
    <submittedName>
        <fullName evidence="5">ABC-F family ATP-binding cassette domain-containing protein</fullName>
    </submittedName>
</protein>
<dbReference type="Gene3D" id="1.10.287.380">
    <property type="entry name" value="Valyl-tRNA synthetase, C-terminal domain"/>
    <property type="match status" value="1"/>
</dbReference>
<dbReference type="PROSITE" id="PS50893">
    <property type="entry name" value="ABC_TRANSPORTER_2"/>
    <property type="match status" value="2"/>
</dbReference>
<evidence type="ECO:0000256" key="1">
    <source>
        <dbReference type="ARBA" id="ARBA00022741"/>
    </source>
</evidence>